<name>A0A0C1QME5_9BACT</name>
<dbReference type="PANTHER" id="PTHR43378:SF2">
    <property type="entry name" value="UDP-3-O-ACYLGLUCOSAMINE N-ACYLTRANSFERASE 1, MITOCHONDRIAL-RELATED"/>
    <property type="match status" value="1"/>
</dbReference>
<keyword evidence="5 7" id="KW-0443">Lipid metabolism</keyword>
<dbReference type="InterPro" id="IPR007691">
    <property type="entry name" value="LpxD"/>
</dbReference>
<evidence type="ECO:0000256" key="7">
    <source>
        <dbReference type="HAMAP-Rule" id="MF_00523"/>
    </source>
</evidence>
<dbReference type="PROSITE" id="PS00101">
    <property type="entry name" value="HEXAPEP_TRANSFERASES"/>
    <property type="match status" value="1"/>
</dbReference>
<dbReference type="Pfam" id="PF04613">
    <property type="entry name" value="LpxD"/>
    <property type="match status" value="1"/>
</dbReference>
<accession>A0A0C1QME5</accession>
<evidence type="ECO:0000256" key="3">
    <source>
        <dbReference type="ARBA" id="ARBA00022679"/>
    </source>
</evidence>
<dbReference type="RefSeq" id="WP_039643762.1">
    <property type="nucleotide sequence ID" value="NZ_JXBL01000001.1"/>
</dbReference>
<dbReference type="AlphaFoldDB" id="A0A0C1QME5"/>
<keyword evidence="4 7" id="KW-0677">Repeat</keyword>
<comment type="pathway">
    <text evidence="7">Bacterial outer membrane biogenesis; LPS lipid A biosynthesis.</text>
</comment>
<evidence type="ECO:0000259" key="8">
    <source>
        <dbReference type="Pfam" id="PF04613"/>
    </source>
</evidence>
<dbReference type="InterPro" id="IPR011004">
    <property type="entry name" value="Trimer_LpxA-like_sf"/>
</dbReference>
<dbReference type="GO" id="GO:0103118">
    <property type="term" value="F:UDP-3-O-[(3R)-3-hydroxyacyl]-glucosamine N-acyltransferase activity"/>
    <property type="evidence" value="ECO:0007669"/>
    <property type="project" value="UniProtKB-EC"/>
</dbReference>
<dbReference type="Proteomes" id="UP000031433">
    <property type="component" value="Unassembled WGS sequence"/>
</dbReference>
<sequence>MTVRKTLQELADYLGGTLAGDGSREIVGVASLDDATDSQITFLANPRYAPKVASTRAGAVILPPGAERHGHNAIVVSNPYLAFARLLTLFYVAPRAARGVMAGAHVGRGVKLGSEITIHPGAVVGDNVTIGDRVTLHPGAVLYEGVTVGDDVTLHANVTVYQGCRIGNRVTIHGGTVIGSDGFGYAPDGDGWYKIPQLGNVVIEDDVEIGANAAIDRAALASTVIGKGAKIDNLVMIAHNCVIGENCMIVSQVGISGSTKLGRRVTLGGQVGVAGHLEIGDNAMVGAKSGVPDNVPSGTIVSGIPAFDHREWLRASAVVPKLPEMKRAVAALEKRLRELEEKLESAG</sequence>
<dbReference type="CDD" id="cd03352">
    <property type="entry name" value="LbH_LpxD"/>
    <property type="match status" value="1"/>
</dbReference>
<organism evidence="9 10">
    <name type="scientific">Geobacter soli</name>
    <dbReference type="NCBI Taxonomy" id="1510391"/>
    <lineage>
        <taxon>Bacteria</taxon>
        <taxon>Pseudomonadati</taxon>
        <taxon>Thermodesulfobacteriota</taxon>
        <taxon>Desulfuromonadia</taxon>
        <taxon>Geobacterales</taxon>
        <taxon>Geobacteraceae</taxon>
        <taxon>Geobacter</taxon>
    </lineage>
</organism>
<keyword evidence="3 7" id="KW-0808">Transferase</keyword>
<reference evidence="9 10" key="1">
    <citation type="submission" date="2015-01" db="EMBL/GenBank/DDBJ databases">
        <title>Genome sequence of the anaerobic bacterium Geobacter soli GSS01, a dissimilatory Fe(III) reducer from soil.</title>
        <authorList>
            <person name="Yang G."/>
            <person name="Zhou S."/>
        </authorList>
    </citation>
    <scope>NUCLEOTIDE SEQUENCE [LARGE SCALE GENOMIC DNA]</scope>
    <source>
        <strain evidence="9 10">GSS01</strain>
    </source>
</reference>
<dbReference type="Gene3D" id="3.40.1390.10">
    <property type="entry name" value="MurE/MurF, N-terminal domain"/>
    <property type="match status" value="1"/>
</dbReference>
<comment type="subunit">
    <text evidence="7">Homotrimer.</text>
</comment>
<proteinExistence type="inferred from homology"/>
<dbReference type="NCBIfam" id="TIGR01853">
    <property type="entry name" value="lipid_A_lpxD"/>
    <property type="match status" value="1"/>
</dbReference>
<dbReference type="PANTHER" id="PTHR43378">
    <property type="entry name" value="UDP-3-O-ACYLGLUCOSAMINE N-ACYLTRANSFERASE"/>
    <property type="match status" value="1"/>
</dbReference>
<feature type="domain" description="UDP-3-O-[3-hydroxymyristoyl] glucosamine N-acyltransferase non-repeat region" evidence="8">
    <location>
        <begin position="24"/>
        <end position="89"/>
    </location>
</feature>
<dbReference type="Pfam" id="PF14602">
    <property type="entry name" value="Hexapep_2"/>
    <property type="match status" value="1"/>
</dbReference>
<dbReference type="InterPro" id="IPR018357">
    <property type="entry name" value="Hexapep_transf_CS"/>
</dbReference>
<evidence type="ECO:0000313" key="10">
    <source>
        <dbReference type="Proteomes" id="UP000031433"/>
    </source>
</evidence>
<dbReference type="InterPro" id="IPR001451">
    <property type="entry name" value="Hexapep"/>
</dbReference>
<keyword evidence="1 7" id="KW-0444">Lipid biosynthesis</keyword>
<evidence type="ECO:0000256" key="5">
    <source>
        <dbReference type="ARBA" id="ARBA00023098"/>
    </source>
</evidence>
<evidence type="ECO:0000256" key="6">
    <source>
        <dbReference type="ARBA" id="ARBA00023315"/>
    </source>
</evidence>
<dbReference type="EC" id="2.3.1.191" evidence="7"/>
<dbReference type="InterPro" id="IPR020573">
    <property type="entry name" value="UDP_GlcNAc_AcTrfase_non-rep"/>
</dbReference>
<dbReference type="HAMAP" id="MF_00523">
    <property type="entry name" value="LpxD"/>
    <property type="match status" value="1"/>
</dbReference>
<evidence type="ECO:0000256" key="1">
    <source>
        <dbReference type="ARBA" id="ARBA00022516"/>
    </source>
</evidence>
<comment type="function">
    <text evidence="7">Catalyzes the N-acylation of UDP-3-O-acylglucosamine using 3-hydroxyacyl-ACP as the acyl donor. Is involved in the biosynthesis of lipid A, a phosphorylated glycolipid that anchors the lipopolysaccharide to the outer membrane of the cell.</text>
</comment>
<comment type="caution">
    <text evidence="9">The sequence shown here is derived from an EMBL/GenBank/DDBJ whole genome shotgun (WGS) entry which is preliminary data.</text>
</comment>
<feature type="active site" description="Proton acceptor" evidence="7">
    <location>
        <position position="239"/>
    </location>
</feature>
<gene>
    <name evidence="7" type="primary">lpxD</name>
    <name evidence="9" type="ORF">SE37_03710</name>
</gene>
<protein>
    <recommendedName>
        <fullName evidence="7">UDP-3-O-acylglucosamine N-acyltransferase</fullName>
        <ecNumber evidence="7">2.3.1.191</ecNumber>
    </recommendedName>
</protein>
<dbReference type="SUPFAM" id="SSF51161">
    <property type="entry name" value="Trimeric LpxA-like enzymes"/>
    <property type="match status" value="1"/>
</dbReference>
<evidence type="ECO:0000256" key="4">
    <source>
        <dbReference type="ARBA" id="ARBA00022737"/>
    </source>
</evidence>
<dbReference type="GO" id="GO:0016410">
    <property type="term" value="F:N-acyltransferase activity"/>
    <property type="evidence" value="ECO:0007669"/>
    <property type="project" value="InterPro"/>
</dbReference>
<dbReference type="Pfam" id="PF00132">
    <property type="entry name" value="Hexapep"/>
    <property type="match status" value="2"/>
</dbReference>
<dbReference type="Gene3D" id="2.160.10.10">
    <property type="entry name" value="Hexapeptide repeat proteins"/>
    <property type="match status" value="1"/>
</dbReference>
<dbReference type="GO" id="GO:0016020">
    <property type="term" value="C:membrane"/>
    <property type="evidence" value="ECO:0007669"/>
    <property type="project" value="GOC"/>
</dbReference>
<evidence type="ECO:0000313" key="9">
    <source>
        <dbReference type="EMBL" id="KIE41797.1"/>
    </source>
</evidence>
<dbReference type="GO" id="GO:0009245">
    <property type="term" value="P:lipid A biosynthetic process"/>
    <property type="evidence" value="ECO:0007669"/>
    <property type="project" value="UniProtKB-UniRule"/>
</dbReference>
<keyword evidence="6 7" id="KW-0012">Acyltransferase</keyword>
<evidence type="ECO:0000256" key="2">
    <source>
        <dbReference type="ARBA" id="ARBA00022556"/>
    </source>
</evidence>
<dbReference type="NCBIfam" id="NF002060">
    <property type="entry name" value="PRK00892.1"/>
    <property type="match status" value="1"/>
</dbReference>
<keyword evidence="10" id="KW-1185">Reference proteome</keyword>
<comment type="similarity">
    <text evidence="7">Belongs to the transferase hexapeptide repeat family. LpxD subfamily.</text>
</comment>
<dbReference type="EMBL" id="JXBL01000001">
    <property type="protein sequence ID" value="KIE41797.1"/>
    <property type="molecule type" value="Genomic_DNA"/>
</dbReference>
<dbReference type="UniPathway" id="UPA00973"/>
<comment type="catalytic activity">
    <reaction evidence="7">
        <text>a UDP-3-O-[(3R)-3-hydroxyacyl]-alpha-D-glucosamine + a (3R)-hydroxyacyl-[ACP] = a UDP-2-N,3-O-bis[(3R)-3-hydroxyacyl]-alpha-D-glucosamine + holo-[ACP] + H(+)</text>
        <dbReference type="Rhea" id="RHEA:53836"/>
        <dbReference type="Rhea" id="RHEA-COMP:9685"/>
        <dbReference type="Rhea" id="RHEA-COMP:9945"/>
        <dbReference type="ChEBI" id="CHEBI:15378"/>
        <dbReference type="ChEBI" id="CHEBI:64479"/>
        <dbReference type="ChEBI" id="CHEBI:78827"/>
        <dbReference type="ChEBI" id="CHEBI:137740"/>
        <dbReference type="ChEBI" id="CHEBI:137748"/>
        <dbReference type="EC" id="2.3.1.191"/>
    </reaction>
</comment>
<keyword evidence="2 7" id="KW-0441">Lipid A biosynthesis</keyword>